<dbReference type="PIRSF" id="PIRSF500210">
    <property type="entry name" value="FBPtase"/>
    <property type="match status" value="1"/>
</dbReference>
<dbReference type="Gene3D" id="3.30.540.10">
    <property type="entry name" value="Fructose-1,6-Bisphosphatase, subunit A, domain 1"/>
    <property type="match status" value="1"/>
</dbReference>
<comment type="caution">
    <text evidence="9">Lacks conserved residue(s) required for the propagation of feature annotation.</text>
</comment>
<keyword evidence="6 9" id="KW-0378">Hydrolase</keyword>
<feature type="binding site" evidence="9">
    <location>
        <position position="242"/>
    </location>
    <ligand>
        <name>substrate</name>
    </ligand>
</feature>
<keyword evidence="4 9" id="KW-0963">Cytoplasm</keyword>
<comment type="catalytic activity">
    <reaction evidence="1 9">
        <text>beta-D-fructose 1,6-bisphosphate + H2O = beta-D-fructose 6-phosphate + phosphate</text>
        <dbReference type="Rhea" id="RHEA:11064"/>
        <dbReference type="ChEBI" id="CHEBI:15377"/>
        <dbReference type="ChEBI" id="CHEBI:32966"/>
        <dbReference type="ChEBI" id="CHEBI:43474"/>
        <dbReference type="ChEBI" id="CHEBI:57634"/>
        <dbReference type="EC" id="3.1.3.11"/>
    </reaction>
</comment>
<dbReference type="Gene3D" id="3.40.190.80">
    <property type="match status" value="1"/>
</dbReference>
<dbReference type="RefSeq" id="WP_313831089.1">
    <property type="nucleotide sequence ID" value="NZ_JAQOUE010000001.1"/>
</dbReference>
<dbReference type="InterPro" id="IPR028343">
    <property type="entry name" value="FBPtase"/>
</dbReference>
<evidence type="ECO:0000256" key="4">
    <source>
        <dbReference type="ARBA" id="ARBA00022490"/>
    </source>
</evidence>
<keyword evidence="14" id="KW-1185">Reference proteome</keyword>
<feature type="domain" description="Fructose-1-6-bisphosphatase class 1 C-terminal" evidence="12">
    <location>
        <begin position="200"/>
        <end position="328"/>
    </location>
</feature>
<comment type="cofactor">
    <cofactor evidence="9">
        <name>Mg(2+)</name>
        <dbReference type="ChEBI" id="CHEBI:18420"/>
    </cofactor>
    <text evidence="9">Binds 2 magnesium ions per subunit.</text>
</comment>
<dbReference type="EC" id="3.1.3.11" evidence="9"/>
<dbReference type="PRINTS" id="PR00115">
    <property type="entry name" value="F16BPHPHTASE"/>
</dbReference>
<comment type="similarity">
    <text evidence="3 9 10">Belongs to the FBPase class 1 family.</text>
</comment>
<dbReference type="CDD" id="cd00354">
    <property type="entry name" value="FBPase"/>
    <property type="match status" value="1"/>
</dbReference>
<proteinExistence type="inferred from homology"/>
<dbReference type="PROSITE" id="PS00124">
    <property type="entry name" value="FBPASE"/>
    <property type="match status" value="1"/>
</dbReference>
<dbReference type="EMBL" id="JAQOUE010000001">
    <property type="protein sequence ID" value="MDT7040731.1"/>
    <property type="molecule type" value="Genomic_DNA"/>
</dbReference>
<evidence type="ECO:0000256" key="6">
    <source>
        <dbReference type="ARBA" id="ARBA00022801"/>
    </source>
</evidence>
<evidence type="ECO:0000259" key="12">
    <source>
        <dbReference type="Pfam" id="PF18913"/>
    </source>
</evidence>
<protein>
    <recommendedName>
        <fullName evidence="9">Fructose-1,6-bisphosphatase class 1</fullName>
        <shortName evidence="9">FBPase class 1</shortName>
        <ecNumber evidence="9">3.1.3.11</ecNumber>
    </recommendedName>
    <alternativeName>
        <fullName evidence="9">D-fructose-1,6-bisphosphate 1-phosphohydrolase class 1</fullName>
    </alternativeName>
</protein>
<dbReference type="HAMAP" id="MF_01855">
    <property type="entry name" value="FBPase_class1"/>
    <property type="match status" value="1"/>
</dbReference>
<dbReference type="PANTHER" id="PTHR11556">
    <property type="entry name" value="FRUCTOSE-1,6-BISPHOSPHATASE-RELATED"/>
    <property type="match status" value="1"/>
</dbReference>
<reference evidence="13 14" key="1">
    <citation type="journal article" date="2023" name="ISME J.">
        <title>Cultivation and genomic characterization of novel and ubiquitous marine nitrite-oxidizing bacteria from the Nitrospirales.</title>
        <authorList>
            <person name="Mueller A.J."/>
            <person name="Daebeler A."/>
            <person name="Herbold C.W."/>
            <person name="Kirkegaard R.H."/>
            <person name="Daims H."/>
        </authorList>
    </citation>
    <scope>NUCLEOTIDE SEQUENCE [LARGE SCALE GENOMIC DNA]</scope>
    <source>
        <strain evidence="13 14">EB</strain>
    </source>
</reference>
<dbReference type="PANTHER" id="PTHR11556:SF35">
    <property type="entry name" value="SEDOHEPTULOSE-1,7-BISPHOSPHATASE, CHLOROPLASTIC"/>
    <property type="match status" value="1"/>
</dbReference>
<keyword evidence="8 9" id="KW-0119">Carbohydrate metabolism</keyword>
<dbReference type="Pfam" id="PF00316">
    <property type="entry name" value="FBPase"/>
    <property type="match status" value="1"/>
</dbReference>
<evidence type="ECO:0000256" key="7">
    <source>
        <dbReference type="ARBA" id="ARBA00022842"/>
    </source>
</evidence>
<feature type="binding site" evidence="9">
    <location>
        <position position="116"/>
    </location>
    <ligand>
        <name>Mg(2+)</name>
        <dbReference type="ChEBI" id="CHEBI:18420"/>
        <label>1</label>
    </ligand>
</feature>
<dbReference type="Proteomes" id="UP001250932">
    <property type="component" value="Unassembled WGS sequence"/>
</dbReference>
<evidence type="ECO:0000313" key="13">
    <source>
        <dbReference type="EMBL" id="MDT7040731.1"/>
    </source>
</evidence>
<dbReference type="PIRSF" id="PIRSF000904">
    <property type="entry name" value="FBPtase_SBPase"/>
    <property type="match status" value="1"/>
</dbReference>
<feature type="binding site" evidence="9">
    <location>
        <position position="272"/>
    </location>
    <ligand>
        <name>substrate</name>
    </ligand>
</feature>
<feature type="domain" description="Fructose-1-6-bisphosphatase class I N-terminal" evidence="11">
    <location>
        <begin position="6"/>
        <end position="195"/>
    </location>
</feature>
<feature type="binding site" evidence="9">
    <location>
        <position position="114"/>
    </location>
    <ligand>
        <name>Mg(2+)</name>
        <dbReference type="ChEBI" id="CHEBI:18420"/>
        <label>1</label>
    </ligand>
</feature>
<evidence type="ECO:0000313" key="14">
    <source>
        <dbReference type="Proteomes" id="UP001250932"/>
    </source>
</evidence>
<dbReference type="SUPFAM" id="SSF56655">
    <property type="entry name" value="Carbohydrate phosphatase"/>
    <property type="match status" value="1"/>
</dbReference>
<feature type="binding site" evidence="9">
    <location>
        <position position="278"/>
    </location>
    <ligand>
        <name>Mg(2+)</name>
        <dbReference type="ChEBI" id="CHEBI:18420"/>
        <label>2</label>
    </ligand>
</feature>
<evidence type="ECO:0000256" key="3">
    <source>
        <dbReference type="ARBA" id="ARBA00010941"/>
    </source>
</evidence>
<dbReference type="NCBIfam" id="NF006778">
    <property type="entry name" value="PRK09293.1-1"/>
    <property type="match status" value="1"/>
</dbReference>
<dbReference type="InterPro" id="IPR044015">
    <property type="entry name" value="FBPase_C_dom"/>
</dbReference>
<dbReference type="InterPro" id="IPR020548">
    <property type="entry name" value="Fructose_bisphosphatase_AS"/>
</dbReference>
<feature type="binding site" evidence="9">
    <location>
        <position position="117"/>
    </location>
    <ligand>
        <name>Mg(2+)</name>
        <dbReference type="ChEBI" id="CHEBI:18420"/>
        <label>2</label>
    </ligand>
</feature>
<dbReference type="Pfam" id="PF18913">
    <property type="entry name" value="FBPase_C"/>
    <property type="match status" value="1"/>
</dbReference>
<accession>A0ABU3K2W6</accession>
<comment type="subcellular location">
    <subcellularLocation>
        <location evidence="9">Cytoplasm</location>
    </subcellularLocation>
</comment>
<evidence type="ECO:0000256" key="1">
    <source>
        <dbReference type="ARBA" id="ARBA00001273"/>
    </source>
</evidence>
<keyword evidence="5 9" id="KW-0479">Metal-binding</keyword>
<evidence type="ECO:0000256" key="2">
    <source>
        <dbReference type="ARBA" id="ARBA00005215"/>
    </source>
</evidence>
<evidence type="ECO:0000256" key="8">
    <source>
        <dbReference type="ARBA" id="ARBA00023277"/>
    </source>
</evidence>
<evidence type="ECO:0000256" key="5">
    <source>
        <dbReference type="ARBA" id="ARBA00022723"/>
    </source>
</evidence>
<evidence type="ECO:0000256" key="9">
    <source>
        <dbReference type="HAMAP-Rule" id="MF_01855"/>
    </source>
</evidence>
<comment type="subunit">
    <text evidence="9">Homotetramer.</text>
</comment>
<dbReference type="InterPro" id="IPR033391">
    <property type="entry name" value="FBPase_N"/>
</dbReference>
<feature type="binding site" evidence="9">
    <location>
        <position position="114"/>
    </location>
    <ligand>
        <name>Mg(2+)</name>
        <dbReference type="ChEBI" id="CHEBI:18420"/>
        <label>2</label>
    </ligand>
</feature>
<comment type="caution">
    <text evidence="13">The sequence shown here is derived from an EMBL/GenBank/DDBJ whole genome shotgun (WGS) entry which is preliminary data.</text>
</comment>
<organism evidence="13 14">
    <name type="scientific">Candidatus Nitronereus thalassa</name>
    <dbReference type="NCBI Taxonomy" id="3020898"/>
    <lineage>
        <taxon>Bacteria</taxon>
        <taxon>Pseudomonadati</taxon>
        <taxon>Nitrospirota</taxon>
        <taxon>Nitrospiria</taxon>
        <taxon>Nitrospirales</taxon>
        <taxon>Nitrospiraceae</taxon>
        <taxon>Candidatus Nitronereus</taxon>
    </lineage>
</organism>
<sequence length="333" mass="36824">MHTKAMTFSRHILEEAKVQQDMTAELSSLLMQMGYVGKILSREIARAPLKGRLGLVGETNPTGDAQKKLDVYTNDIMVEAFSETGPVAGLVSEELEELKILSLGREAKYILCTDPLDGSSNTDINAPIGTIFGIYRCSGNNHRELEQNLLNERMKQIAAGYVLYGASTMLVYTCGHGVYGFTLDCDLGEFLLVHENISCPARGHYCSANLGRYHEWSSDIQNFIAHLTVHDPSTRRPYSLRYTGALVADFHRSLLEGGVYFYPPDADHKNGKLRFLYECAPLAFVVEQAGGCASTGTQRLLDLKVELLHQRAPFVIGSTEEVALYEKFLTGGT</sequence>
<comment type="pathway">
    <text evidence="2">Carbohydrate biosynthesis; Calvin cycle.</text>
</comment>
<evidence type="ECO:0000256" key="10">
    <source>
        <dbReference type="RuleBase" id="RU000508"/>
    </source>
</evidence>
<feature type="binding site" evidence="9">
    <location>
        <begin position="117"/>
        <end position="120"/>
    </location>
    <ligand>
        <name>substrate</name>
    </ligand>
</feature>
<keyword evidence="7 9" id="KW-0460">Magnesium</keyword>
<dbReference type="InterPro" id="IPR000146">
    <property type="entry name" value="FBPase_class-1"/>
</dbReference>
<name>A0ABU3K2W6_9BACT</name>
<evidence type="ECO:0000259" key="11">
    <source>
        <dbReference type="Pfam" id="PF00316"/>
    </source>
</evidence>
<feature type="binding site" evidence="9">
    <location>
        <position position="93"/>
    </location>
    <ligand>
        <name>Mg(2+)</name>
        <dbReference type="ChEBI" id="CHEBI:18420"/>
        <label>1</label>
    </ligand>
</feature>
<feature type="binding site" evidence="9">
    <location>
        <position position="209"/>
    </location>
    <ligand>
        <name>substrate</name>
    </ligand>
</feature>
<dbReference type="GO" id="GO:0042132">
    <property type="term" value="F:fructose 1,6-bisphosphate 1-phosphatase activity"/>
    <property type="evidence" value="ECO:0007669"/>
    <property type="project" value="UniProtKB-EC"/>
</dbReference>
<gene>
    <name evidence="9 13" type="primary">fbp</name>
    <name evidence="13" type="ORF">PPG34_00110</name>
</gene>